<dbReference type="AlphaFoldDB" id="A0A7Y0N2J8"/>
<dbReference type="EMBL" id="JABCMA010000619">
    <property type="protein sequence ID" value="NMR77307.1"/>
    <property type="molecule type" value="Genomic_DNA"/>
</dbReference>
<evidence type="ECO:0000313" key="3">
    <source>
        <dbReference type="Proteomes" id="UP000565155"/>
    </source>
</evidence>
<dbReference type="RefSeq" id="WP_282961026.1">
    <property type="nucleotide sequence ID" value="NZ_JABCMA010000619.1"/>
</dbReference>
<dbReference type="Pfam" id="PF10335">
    <property type="entry name" value="DUF294_C"/>
    <property type="match status" value="1"/>
</dbReference>
<dbReference type="InterPro" id="IPR018821">
    <property type="entry name" value="DUF294_put_nucleoTrafse_sb-bd"/>
</dbReference>
<feature type="domain" description="DUF294" evidence="1">
    <location>
        <begin position="1"/>
        <end position="127"/>
    </location>
</feature>
<evidence type="ECO:0000313" key="2">
    <source>
        <dbReference type="EMBL" id="NMR77307.1"/>
    </source>
</evidence>
<evidence type="ECO:0000259" key="1">
    <source>
        <dbReference type="Pfam" id="PF10335"/>
    </source>
</evidence>
<accession>A0A7Y0N2J8</accession>
<sequence>GFFKDFVMEKDGQHKNSINLKRRGTAPLVDLIRVHALAVGSRAQNSFERLDDIIDAGILPKGRAQDLKDALEFISMVRIRHQATDVELGIEPDNNIEPENLSDFERRNLKDAFQILSNGQNFLKFRYQANKSFK</sequence>
<proteinExistence type="predicted"/>
<reference evidence="2 3" key="1">
    <citation type="submission" date="2020-04" db="EMBL/GenBank/DDBJ databases">
        <title>Whole-genome sequencing of Vibrio spp. from China reveals different genetic environments of blaCTX-M-14 among diverse lineages.</title>
        <authorList>
            <person name="Zheng Z."/>
            <person name="Ye L."/>
            <person name="Chen S."/>
        </authorList>
    </citation>
    <scope>NUCLEOTIDE SEQUENCE [LARGE SCALE GENOMIC DNA]</scope>
    <source>
        <strain evidence="2 3">Vb1636</strain>
    </source>
</reference>
<organism evidence="2 3">
    <name type="scientific">Vibrio alginolyticus</name>
    <dbReference type="NCBI Taxonomy" id="663"/>
    <lineage>
        <taxon>Bacteria</taxon>
        <taxon>Pseudomonadati</taxon>
        <taxon>Pseudomonadota</taxon>
        <taxon>Gammaproteobacteria</taxon>
        <taxon>Vibrionales</taxon>
        <taxon>Vibrionaceae</taxon>
        <taxon>Vibrio</taxon>
    </lineage>
</organism>
<protein>
    <submittedName>
        <fullName evidence="2">Cyclic nucleotide-binding protein</fullName>
    </submittedName>
</protein>
<gene>
    <name evidence="2" type="ORF">HKB35_27390</name>
</gene>
<name>A0A7Y0N2J8_VIBAL</name>
<dbReference type="Proteomes" id="UP000565155">
    <property type="component" value="Unassembled WGS sequence"/>
</dbReference>
<comment type="caution">
    <text evidence="2">The sequence shown here is derived from an EMBL/GenBank/DDBJ whole genome shotgun (WGS) entry which is preliminary data.</text>
</comment>
<feature type="non-terminal residue" evidence="2">
    <location>
        <position position="1"/>
    </location>
</feature>